<feature type="domain" description="Large ribosomal subunit protein uL11 N-terminal" evidence="9">
    <location>
        <begin position="20"/>
        <end position="78"/>
    </location>
</feature>
<dbReference type="CTD" id="65003"/>
<keyword evidence="3 7" id="KW-0687">Ribonucleoprotein</keyword>
<evidence type="ECO:0000256" key="6">
    <source>
        <dbReference type="ARBA" id="ARBA00041455"/>
    </source>
</evidence>
<evidence type="ECO:0000256" key="5">
    <source>
        <dbReference type="ARBA" id="ARBA00040104"/>
    </source>
</evidence>
<dbReference type="InParanoid" id="A0A6J0VJE8"/>
<keyword evidence="2 7" id="KW-0689">Ribosomal protein</keyword>
<dbReference type="Gene3D" id="1.10.10.250">
    <property type="entry name" value="Ribosomal protein L11, C-terminal domain"/>
    <property type="match status" value="1"/>
</dbReference>
<dbReference type="AlphaFoldDB" id="A0A6J0VJE8"/>
<dbReference type="Pfam" id="PF00298">
    <property type="entry name" value="Ribosomal_L11"/>
    <property type="match status" value="1"/>
</dbReference>
<dbReference type="InterPro" id="IPR036769">
    <property type="entry name" value="Ribosomal_uL11_C_sf"/>
</dbReference>
<dbReference type="HAMAP" id="MF_00736">
    <property type="entry name" value="Ribosomal_uL11"/>
    <property type="match status" value="1"/>
</dbReference>
<evidence type="ECO:0000256" key="3">
    <source>
        <dbReference type="ARBA" id="ARBA00023274"/>
    </source>
</evidence>
<dbReference type="RefSeq" id="XP_020671680.2">
    <property type="nucleotide sequence ID" value="XM_020816021.2"/>
</dbReference>
<dbReference type="NCBIfam" id="TIGR01632">
    <property type="entry name" value="L11_bact"/>
    <property type="match status" value="1"/>
</dbReference>
<dbReference type="GO" id="GO:0006412">
    <property type="term" value="P:translation"/>
    <property type="evidence" value="ECO:0007669"/>
    <property type="project" value="InterPro"/>
</dbReference>
<accession>A0A6J0VJE8</accession>
<dbReference type="Proteomes" id="UP001652642">
    <property type="component" value="Chromosome 15"/>
</dbReference>
<evidence type="ECO:0000259" key="9">
    <source>
        <dbReference type="Pfam" id="PF03946"/>
    </source>
</evidence>
<sequence length="191" mass="20699">MSKISRAARGVQKVTPGSFIRMTIPAGQAVAGPPLGPALGQRGIPIGQFCKDFNEKTKDIKEGIPLPTRITVRPDRSYELQINKPTATYFLLSAAGIEKGATNPGLEVAGMVTLKHLYEIALVKSQDPCFVLRDMPLEKVINSLIGTARSIGIKVVKDLRAEEYGVFLKERAERLAAEAAEREAEAAAKKK</sequence>
<comment type="similarity">
    <text evidence="1 7">Belongs to the universal ribosomal protein uL11 family.</text>
</comment>
<dbReference type="SUPFAM" id="SSF54747">
    <property type="entry name" value="Ribosomal L11/L12e N-terminal domain"/>
    <property type="match status" value="1"/>
</dbReference>
<evidence type="ECO:0000313" key="10">
    <source>
        <dbReference type="Proteomes" id="UP001652642"/>
    </source>
</evidence>
<evidence type="ECO:0000256" key="1">
    <source>
        <dbReference type="ARBA" id="ARBA00010537"/>
    </source>
</evidence>
<organism evidence="10 11">
    <name type="scientific">Pogona vitticeps</name>
    <name type="common">central bearded dragon</name>
    <dbReference type="NCBI Taxonomy" id="103695"/>
    <lineage>
        <taxon>Eukaryota</taxon>
        <taxon>Metazoa</taxon>
        <taxon>Chordata</taxon>
        <taxon>Craniata</taxon>
        <taxon>Vertebrata</taxon>
        <taxon>Euteleostomi</taxon>
        <taxon>Lepidosauria</taxon>
        <taxon>Squamata</taxon>
        <taxon>Bifurcata</taxon>
        <taxon>Unidentata</taxon>
        <taxon>Episquamata</taxon>
        <taxon>Toxicofera</taxon>
        <taxon>Iguania</taxon>
        <taxon>Acrodonta</taxon>
        <taxon>Agamidae</taxon>
        <taxon>Amphibolurinae</taxon>
        <taxon>Pogona</taxon>
    </lineage>
</organism>
<dbReference type="InterPro" id="IPR000911">
    <property type="entry name" value="Ribosomal_uL11"/>
</dbReference>
<evidence type="ECO:0000256" key="4">
    <source>
        <dbReference type="ARBA" id="ARBA00038782"/>
    </source>
</evidence>
<dbReference type="InterPro" id="IPR020783">
    <property type="entry name" value="Ribosomal_uL11_C"/>
</dbReference>
<dbReference type="Gene3D" id="3.30.1550.10">
    <property type="entry name" value="Ribosomal protein L11/L12, N-terminal domain"/>
    <property type="match status" value="1"/>
</dbReference>
<name>A0A6J0VJE8_9SAUR</name>
<evidence type="ECO:0000259" key="8">
    <source>
        <dbReference type="Pfam" id="PF00298"/>
    </source>
</evidence>
<protein>
    <recommendedName>
        <fullName evidence="5">Large ribosomal subunit protein uL11m</fullName>
    </recommendedName>
    <alternativeName>
        <fullName evidence="6">39S ribosomal protein L11, mitochondrial</fullName>
    </alternativeName>
</protein>
<gene>
    <name evidence="11" type="primary">MRPL11</name>
</gene>
<dbReference type="GO" id="GO:0005743">
    <property type="term" value="C:mitochondrial inner membrane"/>
    <property type="evidence" value="ECO:0007669"/>
    <property type="project" value="UniProtKB-ARBA"/>
</dbReference>
<reference evidence="11" key="1">
    <citation type="submission" date="2025-08" db="UniProtKB">
        <authorList>
            <consortium name="RefSeq"/>
        </authorList>
    </citation>
    <scope>IDENTIFICATION</scope>
</reference>
<dbReference type="InterPro" id="IPR036796">
    <property type="entry name" value="Ribosomal_uL11_N_sf"/>
</dbReference>
<dbReference type="GO" id="GO:0003735">
    <property type="term" value="F:structural constituent of ribosome"/>
    <property type="evidence" value="ECO:0007669"/>
    <property type="project" value="InterPro"/>
</dbReference>
<evidence type="ECO:0000313" key="11">
    <source>
        <dbReference type="RefSeq" id="XP_020671680.2"/>
    </source>
</evidence>
<dbReference type="GO" id="GO:0070180">
    <property type="term" value="F:large ribosomal subunit rRNA binding"/>
    <property type="evidence" value="ECO:0007669"/>
    <property type="project" value="TreeGrafter"/>
</dbReference>
<dbReference type="SUPFAM" id="SSF46906">
    <property type="entry name" value="Ribosomal protein L11, C-terminal domain"/>
    <property type="match status" value="1"/>
</dbReference>
<dbReference type="PANTHER" id="PTHR11661:SF1">
    <property type="entry name" value="LARGE RIBOSOMAL SUBUNIT PROTEIN UL11M"/>
    <property type="match status" value="1"/>
</dbReference>
<dbReference type="InterPro" id="IPR020784">
    <property type="entry name" value="Ribosomal_uL11_N"/>
</dbReference>
<comment type="subunit">
    <text evidence="4">Component of the mitochondrial ribosome large subunit (39S) which comprises a 16S rRNA and about 50 distinct proteins.</text>
</comment>
<proteinExistence type="inferred from homology"/>
<dbReference type="InterPro" id="IPR006519">
    <property type="entry name" value="Ribosomal_uL11_bac-typ"/>
</dbReference>
<evidence type="ECO:0000256" key="2">
    <source>
        <dbReference type="ARBA" id="ARBA00022980"/>
    </source>
</evidence>
<dbReference type="KEGG" id="pvt:110091765"/>
<evidence type="ECO:0000256" key="7">
    <source>
        <dbReference type="RuleBase" id="RU003978"/>
    </source>
</evidence>
<dbReference type="SMART" id="SM00649">
    <property type="entry name" value="RL11"/>
    <property type="match status" value="1"/>
</dbReference>
<dbReference type="GeneID" id="110091765"/>
<dbReference type="CDD" id="cd00349">
    <property type="entry name" value="Ribosomal_L11"/>
    <property type="match status" value="1"/>
</dbReference>
<keyword evidence="10" id="KW-1185">Reference proteome</keyword>
<feature type="domain" description="Large ribosomal subunit protein uL11 C-terminal" evidence="8">
    <location>
        <begin position="84"/>
        <end position="155"/>
    </location>
</feature>
<dbReference type="PANTHER" id="PTHR11661">
    <property type="entry name" value="60S RIBOSOMAL PROTEIN L12"/>
    <property type="match status" value="1"/>
</dbReference>
<dbReference type="OrthoDB" id="1091498at2759"/>
<dbReference type="Pfam" id="PF03946">
    <property type="entry name" value="Ribosomal_L11_N"/>
    <property type="match status" value="1"/>
</dbReference>
<dbReference type="GO" id="GO:0005762">
    <property type="term" value="C:mitochondrial large ribosomal subunit"/>
    <property type="evidence" value="ECO:0007669"/>
    <property type="project" value="TreeGrafter"/>
</dbReference>